<feature type="transmembrane region" description="Helical" evidence="17">
    <location>
        <begin position="220"/>
        <end position="241"/>
    </location>
</feature>
<comment type="similarity">
    <text evidence="2">Belongs to the G-protein coupled receptor 1 family.</text>
</comment>
<dbReference type="Gene3D" id="1.20.1070.10">
    <property type="entry name" value="Rhodopsin 7-helix transmembrane proteins"/>
    <property type="match status" value="1"/>
</dbReference>
<dbReference type="GO" id="GO:0016020">
    <property type="term" value="C:membrane"/>
    <property type="evidence" value="ECO:0007669"/>
    <property type="project" value="UniProtKB-SubCell"/>
</dbReference>
<dbReference type="PRINTS" id="PR00577">
    <property type="entry name" value="OPSINRH3RH4"/>
</dbReference>
<evidence type="ECO:0000256" key="12">
    <source>
        <dbReference type="ARBA" id="ARBA00023170"/>
    </source>
</evidence>
<keyword evidence="15" id="KW-0844">Vision</keyword>
<comment type="subcellular location">
    <subcellularLocation>
        <location evidence="1">Membrane</location>
        <topology evidence="1">Multi-pass membrane protein</topology>
    </subcellularLocation>
</comment>
<feature type="domain" description="G-protein coupled receptors family 1 profile" evidence="18">
    <location>
        <begin position="75"/>
        <end position="337"/>
    </location>
</feature>
<feature type="transmembrane region" description="Helical" evidence="17">
    <location>
        <begin position="320"/>
        <end position="340"/>
    </location>
</feature>
<dbReference type="InterPro" id="IPR000276">
    <property type="entry name" value="GPCR_Rhodpsn"/>
</dbReference>
<sequence>MSPRGDAYSAVLQNVSRQVLEPSFRSAPRMLGWNVPQHELASIPEHWFQFPEPDPSLQYMLGLLYIGFTFFSLTGNGLVIWIFSTAKSLRSSSNMFVVNLAIADFIMMLKTPIFIYNSFNQGYALGFKYCQIFAVMGSMTGITQATTNLCIAYDRYRIISRPMDGKLSKGKALFMIMLTWGYALPWTLMPMTQYWGRFVPEGFLTSCTFDYLTNNMETKLFVFFIFIFSYFVPMFSIIFFYSQIVGHVVNHEKALKAQAKKMNVESLRSGEKANASAEIRIAKAAIGICALFVLSWTPYAVLALIGAFGNQSMITPTVSMVPALFCKMVACVDPYVYAISHPRYRLELQKRLPWLKIREPLPPSDSSSAGTSATTDSAQAH</sequence>
<evidence type="ECO:0000256" key="7">
    <source>
        <dbReference type="ARBA" id="ARBA00022989"/>
    </source>
</evidence>
<keyword evidence="5 17" id="KW-0812">Transmembrane</keyword>
<evidence type="ECO:0000256" key="4">
    <source>
        <dbReference type="ARBA" id="ARBA00022606"/>
    </source>
</evidence>
<feature type="compositionally biased region" description="Low complexity" evidence="16">
    <location>
        <begin position="364"/>
        <end position="381"/>
    </location>
</feature>
<dbReference type="Pfam" id="PF00001">
    <property type="entry name" value="7tm_1"/>
    <property type="match status" value="1"/>
</dbReference>
<dbReference type="AlphaFoldDB" id="A0A8S1C671"/>
<feature type="transmembrane region" description="Helical" evidence="17">
    <location>
        <begin position="284"/>
        <end position="308"/>
    </location>
</feature>
<dbReference type="PROSITE" id="PS50262">
    <property type="entry name" value="G_PROTEIN_RECEP_F1_2"/>
    <property type="match status" value="1"/>
</dbReference>
<evidence type="ECO:0000256" key="15">
    <source>
        <dbReference type="ARBA" id="ARBA00023305"/>
    </source>
</evidence>
<keyword evidence="11" id="KW-1015">Disulfide bond</keyword>
<feature type="transmembrane region" description="Helical" evidence="17">
    <location>
        <begin position="131"/>
        <end position="151"/>
    </location>
</feature>
<dbReference type="CDD" id="cd15079">
    <property type="entry name" value="7tmA_photoreceptors_insect"/>
    <property type="match status" value="1"/>
</dbReference>
<organism evidence="19 20">
    <name type="scientific">Cloeon dipterum</name>
    <dbReference type="NCBI Taxonomy" id="197152"/>
    <lineage>
        <taxon>Eukaryota</taxon>
        <taxon>Metazoa</taxon>
        <taxon>Ecdysozoa</taxon>
        <taxon>Arthropoda</taxon>
        <taxon>Hexapoda</taxon>
        <taxon>Insecta</taxon>
        <taxon>Pterygota</taxon>
        <taxon>Palaeoptera</taxon>
        <taxon>Ephemeroptera</taxon>
        <taxon>Pisciforma</taxon>
        <taxon>Baetidae</taxon>
        <taxon>Cloeon</taxon>
    </lineage>
</organism>
<evidence type="ECO:0000256" key="3">
    <source>
        <dbReference type="ARBA" id="ARBA00022543"/>
    </source>
</evidence>
<dbReference type="PRINTS" id="PR00237">
    <property type="entry name" value="GPCRRHODOPSN"/>
</dbReference>
<feature type="transmembrane region" description="Helical" evidence="17">
    <location>
        <begin position="96"/>
        <end position="119"/>
    </location>
</feature>
<keyword evidence="12" id="KW-0675">Receptor</keyword>
<keyword evidence="7 17" id="KW-1133">Transmembrane helix</keyword>
<dbReference type="GO" id="GO:0009881">
    <property type="term" value="F:photoreceptor activity"/>
    <property type="evidence" value="ECO:0007669"/>
    <property type="project" value="UniProtKB-KW"/>
</dbReference>
<evidence type="ECO:0000256" key="14">
    <source>
        <dbReference type="ARBA" id="ARBA00023224"/>
    </source>
</evidence>
<keyword evidence="13" id="KW-0325">Glycoprotein</keyword>
<dbReference type="PANTHER" id="PTHR24240">
    <property type="entry name" value="OPSIN"/>
    <property type="match status" value="1"/>
</dbReference>
<dbReference type="InterPro" id="IPR027430">
    <property type="entry name" value="Retinal_BS"/>
</dbReference>
<protein>
    <recommendedName>
        <fullName evidence="18">G-protein coupled receptors family 1 profile domain-containing protein</fullName>
    </recommendedName>
</protein>
<evidence type="ECO:0000256" key="8">
    <source>
        <dbReference type="ARBA" id="ARBA00022991"/>
    </source>
</evidence>
<feature type="transmembrane region" description="Helical" evidence="17">
    <location>
        <begin position="172"/>
        <end position="189"/>
    </location>
</feature>
<keyword evidence="8" id="KW-0157">Chromophore</keyword>
<accession>A0A8S1C671</accession>
<evidence type="ECO:0000256" key="16">
    <source>
        <dbReference type="SAM" id="MobiDB-lite"/>
    </source>
</evidence>
<dbReference type="SUPFAM" id="SSF81321">
    <property type="entry name" value="Family A G protein-coupled receptor-like"/>
    <property type="match status" value="1"/>
</dbReference>
<evidence type="ECO:0000313" key="20">
    <source>
        <dbReference type="Proteomes" id="UP000494165"/>
    </source>
</evidence>
<keyword evidence="10 17" id="KW-0472">Membrane</keyword>
<keyword evidence="14" id="KW-0807">Transducer</keyword>
<dbReference type="GO" id="GO:0004930">
    <property type="term" value="F:G protein-coupled receptor activity"/>
    <property type="evidence" value="ECO:0007669"/>
    <property type="project" value="UniProtKB-KW"/>
</dbReference>
<evidence type="ECO:0000256" key="1">
    <source>
        <dbReference type="ARBA" id="ARBA00004141"/>
    </source>
</evidence>
<evidence type="ECO:0000256" key="17">
    <source>
        <dbReference type="SAM" id="Phobius"/>
    </source>
</evidence>
<dbReference type="InterPro" id="IPR001760">
    <property type="entry name" value="Opsin"/>
</dbReference>
<evidence type="ECO:0000256" key="10">
    <source>
        <dbReference type="ARBA" id="ARBA00023136"/>
    </source>
</evidence>
<dbReference type="SMART" id="SM01381">
    <property type="entry name" value="7TM_GPCR_Srsx"/>
    <property type="match status" value="1"/>
</dbReference>
<keyword evidence="3" id="KW-0600">Photoreceptor protein</keyword>
<dbReference type="PROSITE" id="PS00238">
    <property type="entry name" value="OPSIN"/>
    <property type="match status" value="1"/>
</dbReference>
<reference evidence="19 20" key="1">
    <citation type="submission" date="2020-04" db="EMBL/GenBank/DDBJ databases">
        <authorList>
            <person name="Alioto T."/>
            <person name="Alioto T."/>
            <person name="Gomez Garrido J."/>
        </authorList>
    </citation>
    <scope>NUCLEOTIDE SEQUENCE [LARGE SCALE GENOMIC DNA]</scope>
</reference>
<keyword evidence="4" id="KW-0716">Sensory transduction</keyword>
<evidence type="ECO:0000256" key="9">
    <source>
        <dbReference type="ARBA" id="ARBA00023040"/>
    </source>
</evidence>
<dbReference type="Proteomes" id="UP000494165">
    <property type="component" value="Unassembled WGS sequence"/>
</dbReference>
<gene>
    <name evidence="19" type="ORF">CLODIP_2_CD02222</name>
</gene>
<proteinExistence type="inferred from homology"/>
<evidence type="ECO:0000256" key="11">
    <source>
        <dbReference type="ARBA" id="ARBA00023157"/>
    </source>
</evidence>
<dbReference type="GO" id="GO:0007602">
    <property type="term" value="P:phototransduction"/>
    <property type="evidence" value="ECO:0007669"/>
    <property type="project" value="UniProtKB-KW"/>
</dbReference>
<dbReference type="GO" id="GO:0007601">
    <property type="term" value="P:visual perception"/>
    <property type="evidence" value="ECO:0007669"/>
    <property type="project" value="UniProtKB-KW"/>
</dbReference>
<dbReference type="InterPro" id="IPR050125">
    <property type="entry name" value="GPCR_opsins"/>
</dbReference>
<dbReference type="EMBL" id="CADEPI010000012">
    <property type="protein sequence ID" value="CAB3363334.1"/>
    <property type="molecule type" value="Genomic_DNA"/>
</dbReference>
<keyword evidence="6" id="KW-0681">Retinal protein</keyword>
<evidence type="ECO:0000256" key="13">
    <source>
        <dbReference type="ARBA" id="ARBA00023180"/>
    </source>
</evidence>
<dbReference type="FunFam" id="1.20.1070.10:FF:000044">
    <property type="entry name" value="Opsin, ultraviolet-sensitive"/>
    <property type="match status" value="1"/>
</dbReference>
<keyword evidence="9" id="KW-0297">G-protein coupled receptor</keyword>
<comment type="caution">
    <text evidence="19">The sequence shown here is derived from an EMBL/GenBank/DDBJ whole genome shotgun (WGS) entry which is preliminary data.</text>
</comment>
<evidence type="ECO:0000313" key="19">
    <source>
        <dbReference type="EMBL" id="CAB3363334.1"/>
    </source>
</evidence>
<dbReference type="InterPro" id="IPR017452">
    <property type="entry name" value="GPCR_Rhodpsn_7TM"/>
</dbReference>
<evidence type="ECO:0000256" key="5">
    <source>
        <dbReference type="ARBA" id="ARBA00022692"/>
    </source>
</evidence>
<evidence type="ECO:0000259" key="18">
    <source>
        <dbReference type="PROSITE" id="PS50262"/>
    </source>
</evidence>
<feature type="region of interest" description="Disordered" evidence="16">
    <location>
        <begin position="362"/>
        <end position="381"/>
    </location>
</feature>
<keyword evidence="20" id="KW-1185">Reference proteome</keyword>
<dbReference type="OrthoDB" id="2105199at2759"/>
<evidence type="ECO:0000256" key="6">
    <source>
        <dbReference type="ARBA" id="ARBA00022925"/>
    </source>
</evidence>
<feature type="transmembrane region" description="Helical" evidence="17">
    <location>
        <begin position="59"/>
        <end position="84"/>
    </location>
</feature>
<evidence type="ECO:0000256" key="2">
    <source>
        <dbReference type="ARBA" id="ARBA00010663"/>
    </source>
</evidence>
<name>A0A8S1C671_9INSE</name>